<dbReference type="InterPro" id="IPR029069">
    <property type="entry name" value="HotDog_dom_sf"/>
</dbReference>
<evidence type="ECO:0000313" key="3">
    <source>
        <dbReference type="EMBL" id="NYD37460.1"/>
    </source>
</evidence>
<dbReference type="AlphaFoldDB" id="A0A7Y9DXZ4"/>
<sequence length="150" mass="16196">MSLYADDLEPGQSFAFGRYTISEAEIVEYARRWDPIFIHVDPDAAARAGLGGVIASGLHTLAIYQRFAVEAIWSRAAGGVGRTMDVGFRRPVRPGTTLTGRATIHRVEPRPGRGDAVVTIHGELVDDEAVVLTVVNESVLPLRATSDDVP</sequence>
<name>A0A7Y9DXZ4_9PSEU</name>
<feature type="domain" description="MaoC-like" evidence="2">
    <location>
        <begin position="10"/>
        <end position="108"/>
    </location>
</feature>
<gene>
    <name evidence="3" type="ORF">BJ983_003562</name>
</gene>
<comment type="similarity">
    <text evidence="1">Belongs to the enoyl-CoA hydratase/isomerase family.</text>
</comment>
<dbReference type="Pfam" id="PF01575">
    <property type="entry name" value="MaoC_dehydratas"/>
    <property type="match status" value="1"/>
</dbReference>
<proteinExistence type="inferred from homology"/>
<dbReference type="InterPro" id="IPR002539">
    <property type="entry name" value="MaoC-like_dom"/>
</dbReference>
<dbReference type="RefSeq" id="WP_218890335.1">
    <property type="nucleotide sequence ID" value="NZ_BAABHP010000025.1"/>
</dbReference>
<reference evidence="3 4" key="1">
    <citation type="submission" date="2020-07" db="EMBL/GenBank/DDBJ databases">
        <title>Sequencing the genomes of 1000 actinobacteria strains.</title>
        <authorList>
            <person name="Klenk H.-P."/>
        </authorList>
    </citation>
    <scope>NUCLEOTIDE SEQUENCE [LARGE SCALE GENOMIC DNA]</scope>
    <source>
        <strain evidence="3 4">DSM 45772</strain>
    </source>
</reference>
<comment type="caution">
    <text evidence="3">The sequence shown here is derived from an EMBL/GenBank/DDBJ whole genome shotgun (WGS) entry which is preliminary data.</text>
</comment>
<dbReference type="SUPFAM" id="SSF54637">
    <property type="entry name" value="Thioesterase/thiol ester dehydrase-isomerase"/>
    <property type="match status" value="1"/>
</dbReference>
<keyword evidence="4" id="KW-1185">Reference proteome</keyword>
<evidence type="ECO:0000313" key="4">
    <source>
        <dbReference type="Proteomes" id="UP000535890"/>
    </source>
</evidence>
<organism evidence="3 4">
    <name type="scientific">Actinomycetospora corticicola</name>
    <dbReference type="NCBI Taxonomy" id="663602"/>
    <lineage>
        <taxon>Bacteria</taxon>
        <taxon>Bacillati</taxon>
        <taxon>Actinomycetota</taxon>
        <taxon>Actinomycetes</taxon>
        <taxon>Pseudonocardiales</taxon>
        <taxon>Pseudonocardiaceae</taxon>
        <taxon>Actinomycetospora</taxon>
    </lineage>
</organism>
<dbReference type="EMBL" id="JACCBN010000001">
    <property type="protein sequence ID" value="NYD37460.1"/>
    <property type="molecule type" value="Genomic_DNA"/>
</dbReference>
<evidence type="ECO:0000256" key="1">
    <source>
        <dbReference type="ARBA" id="ARBA00005254"/>
    </source>
</evidence>
<dbReference type="Proteomes" id="UP000535890">
    <property type="component" value="Unassembled WGS sequence"/>
</dbReference>
<dbReference type="Gene3D" id="3.10.129.10">
    <property type="entry name" value="Hotdog Thioesterase"/>
    <property type="match status" value="1"/>
</dbReference>
<evidence type="ECO:0000259" key="2">
    <source>
        <dbReference type="Pfam" id="PF01575"/>
    </source>
</evidence>
<protein>
    <submittedName>
        <fullName evidence="3">Acyl dehydratase</fullName>
    </submittedName>
</protein>
<accession>A0A7Y9DXZ4</accession>